<evidence type="ECO:0000313" key="2">
    <source>
        <dbReference type="EMBL" id="KAK0978388.1"/>
    </source>
</evidence>
<evidence type="ECO:0000313" key="4">
    <source>
        <dbReference type="Proteomes" id="UP001175353"/>
    </source>
</evidence>
<comment type="caution">
    <text evidence="1">The sequence shown here is derived from an EMBL/GenBank/DDBJ whole genome shotgun (WGS) entry which is preliminary data.</text>
</comment>
<evidence type="ECO:0000313" key="1">
    <source>
        <dbReference type="EMBL" id="KAK0322945.1"/>
    </source>
</evidence>
<proteinExistence type="predicted"/>
<dbReference type="AlphaFoldDB" id="A0AAN6FU99"/>
<organism evidence="1 3">
    <name type="scientific">Friedmanniomyces endolithicus</name>
    <dbReference type="NCBI Taxonomy" id="329885"/>
    <lineage>
        <taxon>Eukaryota</taxon>
        <taxon>Fungi</taxon>
        <taxon>Dikarya</taxon>
        <taxon>Ascomycota</taxon>
        <taxon>Pezizomycotina</taxon>
        <taxon>Dothideomycetes</taxon>
        <taxon>Dothideomycetidae</taxon>
        <taxon>Mycosphaerellales</taxon>
        <taxon>Teratosphaeriaceae</taxon>
        <taxon>Friedmanniomyces</taxon>
    </lineage>
</organism>
<reference evidence="2" key="2">
    <citation type="submission" date="2023-06" db="EMBL/GenBank/DDBJ databases">
        <title>Black Yeasts Isolated from many extreme environments.</title>
        <authorList>
            <person name="Coleine C."/>
            <person name="Stajich J.E."/>
            <person name="Selbmann L."/>
        </authorList>
    </citation>
    <scope>NUCLEOTIDE SEQUENCE</scope>
    <source>
        <strain evidence="2">CCFEE 5200</strain>
    </source>
</reference>
<gene>
    <name evidence="1" type="ORF">LTR82_005873</name>
    <name evidence="2" type="ORF">LTR91_012962</name>
</gene>
<reference evidence="1" key="1">
    <citation type="submission" date="2021-12" db="EMBL/GenBank/DDBJ databases">
        <title>Black yeast isolated from Biological Soil Crust.</title>
        <authorList>
            <person name="Kurbessoian T."/>
        </authorList>
    </citation>
    <scope>NUCLEOTIDE SEQUENCE</scope>
    <source>
        <strain evidence="1">CCFEE 5208</strain>
    </source>
</reference>
<keyword evidence="4" id="KW-1185">Reference proteome</keyword>
<name>A0AAN6FU99_9PEZI</name>
<dbReference type="EMBL" id="JAUJLE010000128">
    <property type="protein sequence ID" value="KAK0978388.1"/>
    <property type="molecule type" value="Genomic_DNA"/>
</dbReference>
<accession>A0AAN6FU99</accession>
<dbReference type="EMBL" id="JASUXU010000014">
    <property type="protein sequence ID" value="KAK0322945.1"/>
    <property type="molecule type" value="Genomic_DNA"/>
</dbReference>
<dbReference type="Proteomes" id="UP001168146">
    <property type="component" value="Unassembled WGS sequence"/>
</dbReference>
<protein>
    <recommendedName>
        <fullName evidence="5">F-box domain-containing protein</fullName>
    </recommendedName>
</protein>
<evidence type="ECO:0008006" key="5">
    <source>
        <dbReference type="Google" id="ProtNLM"/>
    </source>
</evidence>
<sequence length="230" mass="26652">MAFRFLDLPYELRQNVLCLALKQVGVLELQHPIWTGEDVYRPALFSVCRLLRREALQAFYEVNLFLWTIDMSAHHRSDPADYPSLRPNEGKDQRSGNLGTDDLAVLPAVPWMYPYLWLHLRHLNVDIYLPPKPTAEWYVEFPRAFQRLVEALDCGRRLDKLQMFFHACYARPIEHPSLAGEQLRALEVLTGFEVRGRVGVSTLSLSREAQKALEDLGKRMKSTSQGLEWQ</sequence>
<dbReference type="Proteomes" id="UP001175353">
    <property type="component" value="Unassembled WGS sequence"/>
</dbReference>
<evidence type="ECO:0000313" key="3">
    <source>
        <dbReference type="Proteomes" id="UP001168146"/>
    </source>
</evidence>